<dbReference type="Gene3D" id="3.90.550.10">
    <property type="entry name" value="Spore Coat Polysaccharide Biosynthesis Protein SpsA, Chain A"/>
    <property type="match status" value="1"/>
</dbReference>
<evidence type="ECO:0000313" key="1">
    <source>
        <dbReference type="EMBL" id="MFC7579722.1"/>
    </source>
</evidence>
<comment type="caution">
    <text evidence="1">The sequence shown here is derived from an EMBL/GenBank/DDBJ whole genome shotgun (WGS) entry which is preliminary data.</text>
</comment>
<evidence type="ECO:0000313" key="2">
    <source>
        <dbReference type="Proteomes" id="UP001596527"/>
    </source>
</evidence>
<organism evidence="1 2">
    <name type="scientific">Schaalia naturae</name>
    <dbReference type="NCBI Taxonomy" id="635203"/>
    <lineage>
        <taxon>Bacteria</taxon>
        <taxon>Bacillati</taxon>
        <taxon>Actinomycetota</taxon>
        <taxon>Actinomycetes</taxon>
        <taxon>Actinomycetales</taxon>
        <taxon>Actinomycetaceae</taxon>
        <taxon>Schaalia</taxon>
    </lineage>
</organism>
<dbReference type="EMBL" id="JBHTEF010000001">
    <property type="protein sequence ID" value="MFC7579722.1"/>
    <property type="molecule type" value="Genomic_DNA"/>
</dbReference>
<dbReference type="InterPro" id="IPR029044">
    <property type="entry name" value="Nucleotide-diphossugar_trans"/>
</dbReference>
<reference evidence="2" key="1">
    <citation type="journal article" date="2019" name="Int. J. Syst. Evol. Microbiol.">
        <title>The Global Catalogue of Microorganisms (GCM) 10K type strain sequencing project: providing services to taxonomists for standard genome sequencing and annotation.</title>
        <authorList>
            <consortium name="The Broad Institute Genomics Platform"/>
            <consortium name="The Broad Institute Genome Sequencing Center for Infectious Disease"/>
            <person name="Wu L."/>
            <person name="Ma J."/>
        </authorList>
    </citation>
    <scope>NUCLEOTIDE SEQUENCE [LARGE SCALE GENOMIC DNA]</scope>
    <source>
        <strain evidence="2">CCUG 56698</strain>
    </source>
</reference>
<keyword evidence="2" id="KW-1185">Reference proteome</keyword>
<dbReference type="SUPFAM" id="SSF53448">
    <property type="entry name" value="Nucleotide-diphospho-sugar transferases"/>
    <property type="match status" value="1"/>
</dbReference>
<gene>
    <name evidence="1" type="ORF">ACFQWG_00540</name>
</gene>
<name>A0ABW2SHX3_9ACTO</name>
<dbReference type="RefSeq" id="WP_380971174.1">
    <property type="nucleotide sequence ID" value="NZ_JBHTEF010000001.1"/>
</dbReference>
<accession>A0ABW2SHX3</accession>
<proteinExistence type="predicted"/>
<protein>
    <recommendedName>
        <fullName evidence="3">Glycosyl transferase family 2</fullName>
    </recommendedName>
</protein>
<sequence length="232" mass="23906">MTDDRSASASGRPPTLLRATVPRTEGPAVVLIPVFRPGQRLVDLVGALHRSTADPPVVVVDDGSAPGRRGFLDAARAAGAEVVVRSRHGGRRRALRTGLAHVVAVHPGRGVIAADADGRSTVDDILCVGAVLARMGRITLAVHEASGGTLRRRHLGDAAASLATGVTRGRIADAPTGLCGVPADQVAWLSTAGGSRLGLALAGRRVPMVRVPIRLPAESRASQRTVDLAPTL</sequence>
<dbReference type="Proteomes" id="UP001596527">
    <property type="component" value="Unassembled WGS sequence"/>
</dbReference>
<evidence type="ECO:0008006" key="3">
    <source>
        <dbReference type="Google" id="ProtNLM"/>
    </source>
</evidence>